<dbReference type="KEGG" id="lgi:LOTGIDRAFT_207647"/>
<dbReference type="EC" id="2.7.10.2" evidence="11"/>
<dbReference type="InterPro" id="IPR017441">
    <property type="entry name" value="Protein_kinase_ATP_BS"/>
</dbReference>
<dbReference type="Pfam" id="PF07714">
    <property type="entry name" value="PK_Tyr_Ser-Thr"/>
    <property type="match status" value="1"/>
</dbReference>
<dbReference type="STRING" id="225164.V4BA00"/>
<dbReference type="Gene3D" id="1.10.510.10">
    <property type="entry name" value="Transferase(Phosphotransferase) domain 1"/>
    <property type="match status" value="1"/>
</dbReference>
<keyword evidence="3 11" id="KW-0808">Transferase</keyword>
<evidence type="ECO:0000256" key="3">
    <source>
        <dbReference type="ARBA" id="ARBA00022679"/>
    </source>
</evidence>
<evidence type="ECO:0000259" key="13">
    <source>
        <dbReference type="PROSITE" id="PS50011"/>
    </source>
</evidence>
<gene>
    <name evidence="14" type="ORF">LOTGIDRAFT_207647</name>
</gene>
<protein>
    <recommendedName>
        <fullName evidence="11">Tyrosine-protein kinase</fullName>
        <ecNumber evidence="11">2.7.10.2</ecNumber>
    </recommendedName>
</protein>
<keyword evidence="5 11" id="KW-0418">Kinase</keyword>
<sequence>MLLLAGNPQGTFLVREASDKRSLVLSVRDEDIVTLAVSVRHYKIRKKDNGEFYISSRFSFKKLEELIDFYKGNSEGLCSRLTKPCPKLRPVVPFRELEINRDVIKFGVELGKGFFGKVYKGKLRNVVDVAIKVLNSAQMTNVDFLKEAQIMHKLSHRRLVGLIHVCTDTLPILIITEFMANGSLLKYLRSDDGKNLEFLKLVEMAAQITDGMAYLEKEHLIHRDLRADNILVDENCTVKVADFGLARELLNNEDYDAAENTKFPIKWTAPEAANYRKFSIKSDVWSFGVLLYELITYGRVPYVGKSGKATIDMISNGGRMTQPEECPNSYYDIMLQCWKQRPEERPTFESLHNTFEDYIVNTENEYVGGDDTE</sequence>
<dbReference type="InterPro" id="IPR001245">
    <property type="entry name" value="Ser-Thr/Tyr_kinase_cat_dom"/>
</dbReference>
<dbReference type="PROSITE" id="PS00107">
    <property type="entry name" value="PROTEIN_KINASE_ATP"/>
    <property type="match status" value="1"/>
</dbReference>
<evidence type="ECO:0000256" key="1">
    <source>
        <dbReference type="ARBA" id="ARBA00022443"/>
    </source>
</evidence>
<keyword evidence="15" id="KW-1185">Reference proteome</keyword>
<accession>V4BA00</accession>
<evidence type="ECO:0000313" key="15">
    <source>
        <dbReference type="Proteomes" id="UP000030746"/>
    </source>
</evidence>
<evidence type="ECO:0000256" key="11">
    <source>
        <dbReference type="RuleBase" id="RU362096"/>
    </source>
</evidence>
<dbReference type="InterPro" id="IPR020635">
    <property type="entry name" value="Tyr_kinase_cat_dom"/>
</dbReference>
<dbReference type="Gene3D" id="3.30.505.10">
    <property type="entry name" value="SH2 domain"/>
    <property type="match status" value="1"/>
</dbReference>
<evidence type="ECO:0000256" key="4">
    <source>
        <dbReference type="ARBA" id="ARBA00022741"/>
    </source>
</evidence>
<keyword evidence="1" id="KW-0728">SH3 domain</keyword>
<dbReference type="Proteomes" id="UP000030746">
    <property type="component" value="Unassembled WGS sequence"/>
</dbReference>
<evidence type="ECO:0000256" key="6">
    <source>
        <dbReference type="ARBA" id="ARBA00022840"/>
    </source>
</evidence>
<feature type="domain" description="SH2" evidence="12">
    <location>
        <begin position="1"/>
        <end position="85"/>
    </location>
</feature>
<dbReference type="SMART" id="SM00252">
    <property type="entry name" value="SH2"/>
    <property type="match status" value="1"/>
</dbReference>
<dbReference type="InterPro" id="IPR000719">
    <property type="entry name" value="Prot_kinase_dom"/>
</dbReference>
<dbReference type="InterPro" id="IPR008266">
    <property type="entry name" value="Tyr_kinase_AS"/>
</dbReference>
<dbReference type="SMART" id="SM00219">
    <property type="entry name" value="TyrKc"/>
    <property type="match status" value="1"/>
</dbReference>
<evidence type="ECO:0000256" key="10">
    <source>
        <dbReference type="PROSITE-ProRule" id="PRU10141"/>
    </source>
</evidence>
<dbReference type="EMBL" id="KB200236">
    <property type="protein sequence ID" value="ESP02482.1"/>
    <property type="molecule type" value="Genomic_DNA"/>
</dbReference>
<evidence type="ECO:0000256" key="5">
    <source>
        <dbReference type="ARBA" id="ARBA00022777"/>
    </source>
</evidence>
<dbReference type="AlphaFoldDB" id="V4BA00"/>
<comment type="similarity">
    <text evidence="11">Belongs to the protein kinase superfamily. Tyr protein kinase family.</text>
</comment>
<keyword evidence="7 11" id="KW-0829">Tyrosine-protein kinase</keyword>
<evidence type="ECO:0000256" key="2">
    <source>
        <dbReference type="ARBA" id="ARBA00022553"/>
    </source>
</evidence>
<dbReference type="Pfam" id="PF00017">
    <property type="entry name" value="SH2"/>
    <property type="match status" value="1"/>
</dbReference>
<dbReference type="InterPro" id="IPR050198">
    <property type="entry name" value="Non-receptor_tyrosine_kinases"/>
</dbReference>
<dbReference type="GO" id="GO:0004715">
    <property type="term" value="F:non-membrane spanning protein tyrosine kinase activity"/>
    <property type="evidence" value="ECO:0007669"/>
    <property type="project" value="UniProtKB-EC"/>
</dbReference>
<dbReference type="FunFam" id="1.10.510.10:FF:000399">
    <property type="entry name" value="Tyrosine-protein kinase"/>
    <property type="match status" value="1"/>
</dbReference>
<dbReference type="RefSeq" id="XP_009046868.1">
    <property type="nucleotide sequence ID" value="XM_009048620.1"/>
</dbReference>
<dbReference type="PANTHER" id="PTHR24418">
    <property type="entry name" value="TYROSINE-PROTEIN KINASE"/>
    <property type="match status" value="1"/>
</dbReference>
<keyword evidence="6 10" id="KW-0067">ATP-binding</keyword>
<keyword evidence="4 10" id="KW-0547">Nucleotide-binding</keyword>
<dbReference type="SUPFAM" id="SSF55550">
    <property type="entry name" value="SH2 domain"/>
    <property type="match status" value="1"/>
</dbReference>
<dbReference type="HOGENOM" id="CLU_000288_7_2_1"/>
<feature type="domain" description="Protein kinase" evidence="13">
    <location>
        <begin position="104"/>
        <end position="355"/>
    </location>
</feature>
<dbReference type="GO" id="GO:0005524">
    <property type="term" value="F:ATP binding"/>
    <property type="evidence" value="ECO:0007669"/>
    <property type="project" value="UniProtKB-UniRule"/>
</dbReference>
<comment type="catalytic activity">
    <reaction evidence="8 11">
        <text>L-tyrosyl-[protein] + ATP = O-phospho-L-tyrosyl-[protein] + ADP + H(+)</text>
        <dbReference type="Rhea" id="RHEA:10596"/>
        <dbReference type="Rhea" id="RHEA-COMP:10136"/>
        <dbReference type="Rhea" id="RHEA-COMP:20101"/>
        <dbReference type="ChEBI" id="CHEBI:15378"/>
        <dbReference type="ChEBI" id="CHEBI:30616"/>
        <dbReference type="ChEBI" id="CHEBI:46858"/>
        <dbReference type="ChEBI" id="CHEBI:61978"/>
        <dbReference type="ChEBI" id="CHEBI:456216"/>
        <dbReference type="EC" id="2.7.10.2"/>
    </reaction>
</comment>
<feature type="binding site" evidence="10">
    <location>
        <position position="132"/>
    </location>
    <ligand>
        <name>ATP</name>
        <dbReference type="ChEBI" id="CHEBI:30616"/>
    </ligand>
</feature>
<dbReference type="PRINTS" id="PR00109">
    <property type="entry name" value="TYRKINASE"/>
</dbReference>
<evidence type="ECO:0000256" key="7">
    <source>
        <dbReference type="ARBA" id="ARBA00023137"/>
    </source>
</evidence>
<dbReference type="PROSITE" id="PS50001">
    <property type="entry name" value="SH2"/>
    <property type="match status" value="1"/>
</dbReference>
<dbReference type="PRINTS" id="PR00401">
    <property type="entry name" value="SH2DOMAIN"/>
</dbReference>
<dbReference type="PROSITE" id="PS50011">
    <property type="entry name" value="PROTEIN_KINASE_DOM"/>
    <property type="match status" value="1"/>
</dbReference>
<proteinExistence type="inferred from homology"/>
<dbReference type="OrthoDB" id="4062651at2759"/>
<evidence type="ECO:0000313" key="14">
    <source>
        <dbReference type="EMBL" id="ESP02482.1"/>
    </source>
</evidence>
<dbReference type="SUPFAM" id="SSF56112">
    <property type="entry name" value="Protein kinase-like (PK-like)"/>
    <property type="match status" value="1"/>
</dbReference>
<reference evidence="14 15" key="1">
    <citation type="journal article" date="2013" name="Nature">
        <title>Insights into bilaterian evolution from three spiralian genomes.</title>
        <authorList>
            <person name="Simakov O."/>
            <person name="Marletaz F."/>
            <person name="Cho S.J."/>
            <person name="Edsinger-Gonzales E."/>
            <person name="Havlak P."/>
            <person name="Hellsten U."/>
            <person name="Kuo D.H."/>
            <person name="Larsson T."/>
            <person name="Lv J."/>
            <person name="Arendt D."/>
            <person name="Savage R."/>
            <person name="Osoegawa K."/>
            <person name="de Jong P."/>
            <person name="Grimwood J."/>
            <person name="Chapman J.A."/>
            <person name="Shapiro H."/>
            <person name="Aerts A."/>
            <person name="Otillar R.P."/>
            <person name="Terry A.Y."/>
            <person name="Boore J.L."/>
            <person name="Grigoriev I.V."/>
            <person name="Lindberg D.R."/>
            <person name="Seaver E.C."/>
            <person name="Weisblat D.A."/>
            <person name="Putnam N.H."/>
            <person name="Rokhsar D.S."/>
        </authorList>
    </citation>
    <scope>NUCLEOTIDE SEQUENCE [LARGE SCALE GENOMIC DNA]</scope>
</reference>
<evidence type="ECO:0000259" key="12">
    <source>
        <dbReference type="PROSITE" id="PS50001"/>
    </source>
</evidence>
<keyword evidence="9" id="KW-0727">SH2 domain</keyword>
<evidence type="ECO:0000256" key="8">
    <source>
        <dbReference type="ARBA" id="ARBA00051245"/>
    </source>
</evidence>
<name>V4BA00_LOTGI</name>
<dbReference type="OMA" id="QWDEDAW"/>
<dbReference type="InterPro" id="IPR000980">
    <property type="entry name" value="SH2"/>
</dbReference>
<keyword evidence="2" id="KW-0597">Phosphoprotein</keyword>
<dbReference type="InterPro" id="IPR011009">
    <property type="entry name" value="Kinase-like_dom_sf"/>
</dbReference>
<dbReference type="PROSITE" id="PS00109">
    <property type="entry name" value="PROTEIN_KINASE_TYR"/>
    <property type="match status" value="1"/>
</dbReference>
<evidence type="ECO:0000256" key="9">
    <source>
        <dbReference type="PROSITE-ProRule" id="PRU00191"/>
    </source>
</evidence>
<dbReference type="GeneID" id="20246012"/>
<dbReference type="CTD" id="20246012"/>
<organism evidence="14 15">
    <name type="scientific">Lottia gigantea</name>
    <name type="common">Giant owl limpet</name>
    <dbReference type="NCBI Taxonomy" id="225164"/>
    <lineage>
        <taxon>Eukaryota</taxon>
        <taxon>Metazoa</taxon>
        <taxon>Spiralia</taxon>
        <taxon>Lophotrochozoa</taxon>
        <taxon>Mollusca</taxon>
        <taxon>Gastropoda</taxon>
        <taxon>Patellogastropoda</taxon>
        <taxon>Lottioidea</taxon>
        <taxon>Lottiidae</taxon>
        <taxon>Lottia</taxon>
    </lineage>
</organism>
<dbReference type="InterPro" id="IPR036860">
    <property type="entry name" value="SH2_dom_sf"/>
</dbReference>